<dbReference type="Gene3D" id="3.40.630.30">
    <property type="match status" value="1"/>
</dbReference>
<evidence type="ECO:0000313" key="2">
    <source>
        <dbReference type="EMBL" id="MPM60284.1"/>
    </source>
</evidence>
<feature type="domain" description="N-acetyltransferase" evidence="1">
    <location>
        <begin position="30"/>
        <end position="181"/>
    </location>
</feature>
<dbReference type="EMBL" id="VSSQ01017721">
    <property type="protein sequence ID" value="MPM60284.1"/>
    <property type="molecule type" value="Genomic_DNA"/>
</dbReference>
<proteinExistence type="predicted"/>
<reference evidence="2" key="1">
    <citation type="submission" date="2019-08" db="EMBL/GenBank/DDBJ databases">
        <authorList>
            <person name="Kucharzyk K."/>
            <person name="Murdoch R.W."/>
            <person name="Higgins S."/>
            <person name="Loffler F."/>
        </authorList>
    </citation>
    <scope>NUCLEOTIDE SEQUENCE</scope>
</reference>
<dbReference type="Pfam" id="PF00583">
    <property type="entry name" value="Acetyltransf_1"/>
    <property type="match status" value="1"/>
</dbReference>
<dbReference type="SUPFAM" id="SSF55729">
    <property type="entry name" value="Acyl-CoA N-acyltransferases (Nat)"/>
    <property type="match status" value="1"/>
</dbReference>
<dbReference type="AlphaFoldDB" id="A0A645BEZ6"/>
<dbReference type="CDD" id="cd04301">
    <property type="entry name" value="NAT_SF"/>
    <property type="match status" value="1"/>
</dbReference>
<dbReference type="InterPro" id="IPR000182">
    <property type="entry name" value="GNAT_dom"/>
</dbReference>
<dbReference type="GO" id="GO:0016747">
    <property type="term" value="F:acyltransferase activity, transferring groups other than amino-acyl groups"/>
    <property type="evidence" value="ECO:0007669"/>
    <property type="project" value="InterPro"/>
</dbReference>
<name>A0A645BEZ6_9ZZZZ</name>
<dbReference type="InterPro" id="IPR016181">
    <property type="entry name" value="Acyl_CoA_acyltransferase"/>
</dbReference>
<dbReference type="PROSITE" id="PS51186">
    <property type="entry name" value="GNAT"/>
    <property type="match status" value="1"/>
</dbReference>
<accession>A0A645BEZ6</accession>
<organism evidence="2">
    <name type="scientific">bioreactor metagenome</name>
    <dbReference type="NCBI Taxonomy" id="1076179"/>
    <lineage>
        <taxon>unclassified sequences</taxon>
        <taxon>metagenomes</taxon>
        <taxon>ecological metagenomes</taxon>
    </lineage>
</organism>
<comment type="caution">
    <text evidence="2">The sequence shown here is derived from an EMBL/GenBank/DDBJ whole genome shotgun (WGS) entry which is preliminary data.</text>
</comment>
<sequence length="181" mass="20804">MSVFKQLFSNLSSLKLKRKTAVQKETTDQIDIIKNKGFEVLSVTQTDKANFIMYRHFFDDIPEEEDMRIFIGISVITPKGRSGRDPVLKAFFQNNFTTISLEDIEMADSFINQGLGSMLLNALLDIAKKRNIRRITGEIARVDIGHIERLVHFYEKHNFEVILCSNPTDGYKIGELVWNNS</sequence>
<evidence type="ECO:0000259" key="1">
    <source>
        <dbReference type="PROSITE" id="PS51186"/>
    </source>
</evidence>
<protein>
    <recommendedName>
        <fullName evidence="1">N-acetyltransferase domain-containing protein</fullName>
    </recommendedName>
</protein>
<gene>
    <name evidence="2" type="ORF">SDC9_107135</name>
</gene>